<name>A0A1Y5TS05_9RHOB</name>
<evidence type="ECO:0000256" key="1">
    <source>
        <dbReference type="ARBA" id="ARBA00022505"/>
    </source>
</evidence>
<dbReference type="SMART" id="SM01008">
    <property type="entry name" value="Ald_Xan_dh_C"/>
    <property type="match status" value="1"/>
</dbReference>
<dbReference type="SUPFAM" id="SSF54665">
    <property type="entry name" value="CO dehydrogenase molybdoprotein N-domain-like"/>
    <property type="match status" value="1"/>
</dbReference>
<dbReference type="AlphaFoldDB" id="A0A1Y5TS05"/>
<gene>
    <name evidence="4" type="primary">cdhA_2</name>
    <name evidence="4" type="ORF">ROA7023_03462</name>
</gene>
<dbReference type="InterPro" id="IPR008274">
    <property type="entry name" value="AldOxase/xan_DH_MoCoBD1"/>
</dbReference>
<dbReference type="OrthoDB" id="9758509at2"/>
<proteinExistence type="predicted"/>
<evidence type="ECO:0000313" key="4">
    <source>
        <dbReference type="EMBL" id="SLN70662.1"/>
    </source>
</evidence>
<dbReference type="GO" id="GO:0005506">
    <property type="term" value="F:iron ion binding"/>
    <property type="evidence" value="ECO:0007669"/>
    <property type="project" value="InterPro"/>
</dbReference>
<organism evidence="4 5">
    <name type="scientific">Roseisalinus antarcticus</name>
    <dbReference type="NCBI Taxonomy" id="254357"/>
    <lineage>
        <taxon>Bacteria</taxon>
        <taxon>Pseudomonadati</taxon>
        <taxon>Pseudomonadota</taxon>
        <taxon>Alphaproteobacteria</taxon>
        <taxon>Rhodobacterales</taxon>
        <taxon>Roseobacteraceae</taxon>
        <taxon>Roseisalinus</taxon>
    </lineage>
</organism>
<dbReference type="Pfam" id="PF20256">
    <property type="entry name" value="MoCoBD_2"/>
    <property type="match status" value="1"/>
</dbReference>
<dbReference type="Proteomes" id="UP000193900">
    <property type="component" value="Unassembled WGS sequence"/>
</dbReference>
<keyword evidence="5" id="KW-1185">Reference proteome</keyword>
<dbReference type="InterPro" id="IPR037165">
    <property type="entry name" value="AldOxase/xan_DH_Mopterin-bd_sf"/>
</dbReference>
<evidence type="ECO:0000259" key="3">
    <source>
        <dbReference type="SMART" id="SM01008"/>
    </source>
</evidence>
<evidence type="ECO:0000256" key="2">
    <source>
        <dbReference type="ARBA" id="ARBA00023002"/>
    </source>
</evidence>
<dbReference type="EMBL" id="FWFZ01000023">
    <property type="protein sequence ID" value="SLN70662.1"/>
    <property type="molecule type" value="Genomic_DNA"/>
</dbReference>
<keyword evidence="1" id="KW-0500">Molybdenum</keyword>
<dbReference type="PANTHER" id="PTHR11908">
    <property type="entry name" value="XANTHINE DEHYDROGENASE"/>
    <property type="match status" value="1"/>
</dbReference>
<dbReference type="Pfam" id="PF01315">
    <property type="entry name" value="Ald_Xan_dh_C"/>
    <property type="match status" value="1"/>
</dbReference>
<dbReference type="PANTHER" id="PTHR11908:SF132">
    <property type="entry name" value="ALDEHYDE OXIDASE 1-RELATED"/>
    <property type="match status" value="1"/>
</dbReference>
<dbReference type="InterPro" id="IPR036856">
    <property type="entry name" value="Ald_Oxase/Xan_DH_a/b_sf"/>
</dbReference>
<dbReference type="InterPro" id="IPR046867">
    <property type="entry name" value="AldOxase/xan_DH_MoCoBD2"/>
</dbReference>
<protein>
    <submittedName>
        <fullName evidence="4">Caffeine dehydrogenase subunit alpha</fullName>
        <ecNumber evidence="4">1.17.5.2</ecNumber>
    </submittedName>
</protein>
<sequence length="776" mass="82279">MTWVGRTLPRLEDPTLLKGGGRFTADLKAGAWAVKFVRSPEAAGTIVEVERPDEGIVFTAEDLDAAGVGSIQAVLDRPDYRRVPHPVLARDRVVFAGQAVALVVAPTEAEAEDLAEQVFVDIDTEDAVTSIEAALAEGARDVHPEAPGNVMVEGVMRTPGVDAAFDAAACVVELDLSSARQSAMPMETRGGVADYDPATGRVTLYASVQMPHMLRTGLADVLGIDEGDLRVVAPDVGGGFGQKMSLFPEYVALVWTAFRLRRKVAWIEDRRENFLSASHARDQQFTVRGAFDAEGRLLAVDADLRSNVGAFSCYPVTCGVEPLMAFAELPGPYDFAEYGVRSRGVTTNLSMMAPYRGVARPMLTLSMEQLMDAAAEKLDLDPVEIRRRNLITSFPHTSPTGLVYDEASYLEAMEAAVTSADIPGFRERQAAALAEGRYLGLGLSVFSERTGYGTPAFAARKMQIVPGYETVDCEMGPSGQVTLRIGASPHGQGLKTALAQLLADQLGVAPERIRVISGDTDASPYGWGTFASRSMVISGGASKIASGQLADKLRAIAGVLLEVDPSGVELKDGLALATGTNKSLSIAEVARAAHHQSHRFEGMAPGLKEQAFYDPSGTFSNAAHVCEVELDPETCGVRITRFLVVEDAGRLINPMIVDGQIAGGVAQGIATALYEELVFDEFGTMLTTSLADYLPPTAAEIPDIEIIHMETISPQTVTEAKGVGEGGTIGAPAAVLSALNDALRPFGTRITSMPATPDRIAAALRAARTAAAEAEA</sequence>
<reference evidence="4 5" key="1">
    <citation type="submission" date="2017-03" db="EMBL/GenBank/DDBJ databases">
        <authorList>
            <person name="Afonso C.L."/>
            <person name="Miller P.J."/>
            <person name="Scott M.A."/>
            <person name="Spackman E."/>
            <person name="Goraichik I."/>
            <person name="Dimitrov K.M."/>
            <person name="Suarez D.L."/>
            <person name="Swayne D.E."/>
        </authorList>
    </citation>
    <scope>NUCLEOTIDE SEQUENCE [LARGE SCALE GENOMIC DNA]</scope>
    <source>
        <strain evidence="4 5">CECT 7023</strain>
    </source>
</reference>
<dbReference type="InterPro" id="IPR000674">
    <property type="entry name" value="Ald_Oxase/Xan_DH_a/b"/>
</dbReference>
<dbReference type="RefSeq" id="WP_085880283.1">
    <property type="nucleotide sequence ID" value="NZ_FWFZ01000023.1"/>
</dbReference>
<dbReference type="InterPro" id="IPR016208">
    <property type="entry name" value="Ald_Oxase/xanthine_DH-like"/>
</dbReference>
<accession>A0A1Y5TS05</accession>
<feature type="domain" description="Aldehyde oxidase/xanthine dehydrogenase a/b hammerhead" evidence="3">
    <location>
        <begin position="18"/>
        <end position="126"/>
    </location>
</feature>
<evidence type="ECO:0000313" key="5">
    <source>
        <dbReference type="Proteomes" id="UP000193900"/>
    </source>
</evidence>
<dbReference type="SUPFAM" id="SSF56003">
    <property type="entry name" value="Molybdenum cofactor-binding domain"/>
    <property type="match status" value="1"/>
</dbReference>
<dbReference type="EC" id="1.17.5.2" evidence="4"/>
<keyword evidence="2 4" id="KW-0560">Oxidoreductase</keyword>
<dbReference type="Gene3D" id="3.30.365.10">
    <property type="entry name" value="Aldehyde oxidase/xanthine dehydrogenase, molybdopterin binding domain"/>
    <property type="match status" value="4"/>
</dbReference>
<dbReference type="Pfam" id="PF02738">
    <property type="entry name" value="MoCoBD_1"/>
    <property type="match status" value="1"/>
</dbReference>
<dbReference type="GO" id="GO:0034875">
    <property type="term" value="F:caffeine oxidase activity"/>
    <property type="evidence" value="ECO:0007669"/>
    <property type="project" value="UniProtKB-EC"/>
</dbReference>
<dbReference type="Gene3D" id="3.90.1170.50">
    <property type="entry name" value="Aldehyde oxidase/xanthine dehydrogenase, a/b hammerhead"/>
    <property type="match status" value="1"/>
</dbReference>